<evidence type="ECO:0000313" key="7">
    <source>
        <dbReference type="Proteomes" id="UP000215361"/>
    </source>
</evidence>
<accession>A0A233VX75</accession>
<dbReference type="PANTHER" id="PTHR43335:SF4">
    <property type="entry name" value="ABC TRANSPORTER, ATP-BINDING PROTEIN"/>
    <property type="match status" value="1"/>
</dbReference>
<dbReference type="InterPro" id="IPR027417">
    <property type="entry name" value="P-loop_NTPase"/>
</dbReference>
<evidence type="ECO:0000256" key="1">
    <source>
        <dbReference type="ARBA" id="ARBA00005417"/>
    </source>
</evidence>
<dbReference type="Gene3D" id="3.40.50.300">
    <property type="entry name" value="P-loop containing nucleotide triphosphate hydrolases"/>
    <property type="match status" value="1"/>
</dbReference>
<dbReference type="Pfam" id="PF00005">
    <property type="entry name" value="ABC_tran"/>
    <property type="match status" value="1"/>
</dbReference>
<evidence type="ECO:0000256" key="4">
    <source>
        <dbReference type="ARBA" id="ARBA00022840"/>
    </source>
</evidence>
<dbReference type="GO" id="GO:0005524">
    <property type="term" value="F:ATP binding"/>
    <property type="evidence" value="ECO:0007669"/>
    <property type="project" value="UniProtKB-KW"/>
</dbReference>
<evidence type="ECO:0000256" key="3">
    <source>
        <dbReference type="ARBA" id="ARBA00022741"/>
    </source>
</evidence>
<dbReference type="EMBL" id="NDYI01000018">
    <property type="protein sequence ID" value="OXZ36999.1"/>
    <property type="molecule type" value="Genomic_DNA"/>
</dbReference>
<organism evidence="6 7">
    <name type="scientific">Finegoldia magna</name>
    <name type="common">Peptostreptococcus magnus</name>
    <dbReference type="NCBI Taxonomy" id="1260"/>
    <lineage>
        <taxon>Bacteria</taxon>
        <taxon>Bacillati</taxon>
        <taxon>Bacillota</taxon>
        <taxon>Tissierellia</taxon>
        <taxon>Tissierellales</taxon>
        <taxon>Peptoniphilaceae</taxon>
        <taxon>Finegoldia</taxon>
    </lineage>
</organism>
<dbReference type="InterPro" id="IPR003593">
    <property type="entry name" value="AAA+_ATPase"/>
</dbReference>
<comment type="similarity">
    <text evidence="1">Belongs to the ABC transporter superfamily.</text>
</comment>
<dbReference type="Proteomes" id="UP000215361">
    <property type="component" value="Unassembled WGS sequence"/>
</dbReference>
<dbReference type="RefSeq" id="WP_094202856.1">
    <property type="nucleotide sequence ID" value="NZ_NDYI01000018.1"/>
</dbReference>
<reference evidence="7" key="1">
    <citation type="submission" date="2017-04" db="EMBL/GenBank/DDBJ databases">
        <title>Finegoldia magna isolated from orthopedic joint implant-associated infections.</title>
        <authorList>
            <person name="Bjorklund S."/>
            <person name="Bruggemann H."/>
            <person name="Jensen A."/>
            <person name="Hellmark B."/>
            <person name="Soderquist B."/>
        </authorList>
    </citation>
    <scope>NUCLEOTIDE SEQUENCE [LARGE SCALE GENOMIC DNA]</scope>
    <source>
        <strain evidence="7">08T492</strain>
    </source>
</reference>
<dbReference type="PANTHER" id="PTHR43335">
    <property type="entry name" value="ABC TRANSPORTER, ATP-BINDING PROTEIN"/>
    <property type="match status" value="1"/>
</dbReference>
<dbReference type="GO" id="GO:0016887">
    <property type="term" value="F:ATP hydrolysis activity"/>
    <property type="evidence" value="ECO:0007669"/>
    <property type="project" value="InterPro"/>
</dbReference>
<keyword evidence="4 6" id="KW-0067">ATP-binding</keyword>
<feature type="domain" description="ABC transporter" evidence="5">
    <location>
        <begin position="6"/>
        <end position="234"/>
    </location>
</feature>
<dbReference type="SUPFAM" id="SSF52540">
    <property type="entry name" value="P-loop containing nucleoside triphosphate hydrolases"/>
    <property type="match status" value="1"/>
</dbReference>
<evidence type="ECO:0000259" key="5">
    <source>
        <dbReference type="PROSITE" id="PS50893"/>
    </source>
</evidence>
<evidence type="ECO:0000313" key="6">
    <source>
        <dbReference type="EMBL" id="OXZ36999.1"/>
    </source>
</evidence>
<comment type="caution">
    <text evidence="6">The sequence shown here is derived from an EMBL/GenBank/DDBJ whole genome shotgun (WGS) entry which is preliminary data.</text>
</comment>
<evidence type="ECO:0000256" key="2">
    <source>
        <dbReference type="ARBA" id="ARBA00022448"/>
    </source>
</evidence>
<keyword evidence="3" id="KW-0547">Nucleotide-binding</keyword>
<dbReference type="AlphaFoldDB" id="A0A233VX75"/>
<name>A0A233VX75_FINMA</name>
<gene>
    <name evidence="6" type="ORF">B9N56_06955</name>
</gene>
<proteinExistence type="inferred from homology"/>
<dbReference type="InterPro" id="IPR003439">
    <property type="entry name" value="ABC_transporter-like_ATP-bd"/>
</dbReference>
<dbReference type="SMART" id="SM00382">
    <property type="entry name" value="AAA"/>
    <property type="match status" value="1"/>
</dbReference>
<protein>
    <submittedName>
        <fullName evidence="6">ABC transporter ATP-binding protein</fullName>
    </submittedName>
</protein>
<keyword evidence="2" id="KW-0813">Transport</keyword>
<sequence length="247" mass="27399">MSKKVLEIKNLCKSYGKRKIINNLNMTVFKGDVYGFLGANGEGKTTTIRMITSLIRSDSGEILINEKSVIKNRDQAIKNIGAMVESPKFYENLSGYENLKLMAKLIDGTSDKDIDKLLELVGLKDRSKDKFSSYSMGMKQRLGIANALLGNPDLIILDEPTNGLDPYGMRDINELIVSLAKTSNKTFIISSHLLHEMEGICNRVGILHDGKLCIEGDVKKLVSGNNVSNLEELFFDQVGGKNESINY</sequence>
<dbReference type="PROSITE" id="PS50893">
    <property type="entry name" value="ABC_TRANSPORTER_2"/>
    <property type="match status" value="1"/>
</dbReference>